<dbReference type="InterPro" id="IPR036514">
    <property type="entry name" value="SGNH_hydro_sf"/>
</dbReference>
<evidence type="ECO:0000313" key="4">
    <source>
        <dbReference type="Proteomes" id="UP001642484"/>
    </source>
</evidence>
<organism evidence="3 4">
    <name type="scientific">Durusdinium trenchii</name>
    <dbReference type="NCBI Taxonomy" id="1381693"/>
    <lineage>
        <taxon>Eukaryota</taxon>
        <taxon>Sar</taxon>
        <taxon>Alveolata</taxon>
        <taxon>Dinophyceae</taxon>
        <taxon>Suessiales</taxon>
        <taxon>Symbiodiniaceae</taxon>
        <taxon>Durusdinium</taxon>
    </lineage>
</organism>
<dbReference type="PANTHER" id="PTHR47447:SF17">
    <property type="entry name" value="OS12G0638900 PROTEIN"/>
    <property type="match status" value="1"/>
</dbReference>
<dbReference type="Proteomes" id="UP001642484">
    <property type="component" value="Unassembled WGS sequence"/>
</dbReference>
<evidence type="ECO:0000256" key="2">
    <source>
        <dbReference type="PROSITE-ProRule" id="PRU00708"/>
    </source>
</evidence>
<feature type="repeat" description="PPR" evidence="2">
    <location>
        <begin position="127"/>
        <end position="161"/>
    </location>
</feature>
<comment type="caution">
    <text evidence="3">The sequence shown here is derived from an EMBL/GenBank/DDBJ whole genome shotgun (WGS) entry which is preliminary data.</text>
</comment>
<keyword evidence="4" id="KW-1185">Reference proteome</keyword>
<proteinExistence type="predicted"/>
<reference evidence="3 4" key="1">
    <citation type="submission" date="2024-02" db="EMBL/GenBank/DDBJ databases">
        <authorList>
            <person name="Chen Y."/>
            <person name="Shah S."/>
            <person name="Dougan E. K."/>
            <person name="Thang M."/>
            <person name="Chan C."/>
        </authorList>
    </citation>
    <scope>NUCLEOTIDE SEQUENCE [LARGE SCALE GENOMIC DNA]</scope>
</reference>
<dbReference type="Pfam" id="PF00657">
    <property type="entry name" value="Lipase_GDSL"/>
    <property type="match status" value="1"/>
</dbReference>
<accession>A0ABP0SXT3</accession>
<evidence type="ECO:0008006" key="5">
    <source>
        <dbReference type="Google" id="ProtNLM"/>
    </source>
</evidence>
<protein>
    <recommendedName>
        <fullName evidence="5">Pentatricopeptide repeat-containing protein, chloroplastic</fullName>
    </recommendedName>
</protein>
<dbReference type="PANTHER" id="PTHR47447">
    <property type="entry name" value="OS03G0856100 PROTEIN"/>
    <property type="match status" value="1"/>
</dbReference>
<sequence length="608" mass="66808">MAAKKHWRMTCQLLHEAEVSLRQDTSIVLYNCAMLSVEDWQKAVLLLEAATLQDLQPSVVSLNSLIAACAAAAAWEKALHVFSSSASLEGDLTSLNSAMTACRNATRWDVVLGLFKAQGHRLPMSSDVITFNIMAGACAAVHQWQQAITFLQDMLQHALTPTSSTFNTLMTGCEQAQQWWRAFVLYEKMQHLGIQADATTHGTLLSAMERANHWQHAAYALCTGVFSNRALLNGVLNASSSSGQWELTLQLLHSGHETDMLSFGTTALALAKGHHWQHIVALLEGLGFQPRSKKTLMLKTLQLALEEGKPDADDRYIAGPAEAPLLLKRALPAHTPLLIFGDSWAEGNSELTSGPLAGVRGWPSQLAEQLRLRVEGNFARGQSASSSLMLQLEAAKASLSHPIWSECLVIVHSGGNDFIGAEKNYNPFAQGNFWIPHVTFGFRKKALEVLSNLEAFLKALADLGCQNFLVSDLPFTSVVPALQMARLARVNKRGRWMSQEMEKMLKDIRDFFRHEGRELQIGHVREAELLNFLIGSLGSCCARCGFFVSDLFHPSTELHGHMAEVIASTVKVEHCSKKDCKETCSGENNELINQSPAKTQSTGSFSIC</sequence>
<dbReference type="Pfam" id="PF13041">
    <property type="entry name" value="PPR_2"/>
    <property type="match status" value="1"/>
</dbReference>
<evidence type="ECO:0000313" key="3">
    <source>
        <dbReference type="EMBL" id="CAK9117252.1"/>
    </source>
</evidence>
<dbReference type="PROSITE" id="PS51375">
    <property type="entry name" value="PPR"/>
    <property type="match status" value="2"/>
</dbReference>
<keyword evidence="1" id="KW-0677">Repeat</keyword>
<dbReference type="InterPro" id="IPR002885">
    <property type="entry name" value="PPR_rpt"/>
</dbReference>
<dbReference type="Gene3D" id="3.40.50.1110">
    <property type="entry name" value="SGNH hydrolase"/>
    <property type="match status" value="1"/>
</dbReference>
<dbReference type="SUPFAM" id="SSF52266">
    <property type="entry name" value="SGNH hydrolase"/>
    <property type="match status" value="1"/>
</dbReference>
<dbReference type="EMBL" id="CAXAMN010028617">
    <property type="protein sequence ID" value="CAK9117252.1"/>
    <property type="molecule type" value="Genomic_DNA"/>
</dbReference>
<evidence type="ECO:0000256" key="1">
    <source>
        <dbReference type="ARBA" id="ARBA00022737"/>
    </source>
</evidence>
<name>A0ABP0SXT3_9DINO</name>
<dbReference type="Gene3D" id="1.25.40.10">
    <property type="entry name" value="Tetratricopeptide repeat domain"/>
    <property type="match status" value="2"/>
</dbReference>
<feature type="repeat" description="PPR" evidence="2">
    <location>
        <begin position="162"/>
        <end position="196"/>
    </location>
</feature>
<dbReference type="InterPro" id="IPR011990">
    <property type="entry name" value="TPR-like_helical_dom_sf"/>
</dbReference>
<dbReference type="InterPro" id="IPR001087">
    <property type="entry name" value="GDSL"/>
</dbReference>
<gene>
    <name evidence="3" type="ORF">CCMP2556_LOCUS54618</name>
</gene>